<evidence type="ECO:0000256" key="6">
    <source>
        <dbReference type="SAM" id="Phobius"/>
    </source>
</evidence>
<dbReference type="SUPFAM" id="SSF81660">
    <property type="entry name" value="Metal cation-transporting ATPase, ATP-binding domain N"/>
    <property type="match status" value="1"/>
</dbReference>
<dbReference type="SUPFAM" id="SSF81665">
    <property type="entry name" value="Calcium ATPase, transmembrane domain M"/>
    <property type="match status" value="1"/>
</dbReference>
<keyword evidence="3" id="KW-0460">Magnesium</keyword>
<dbReference type="Proteomes" id="UP000288805">
    <property type="component" value="Unassembled WGS sequence"/>
</dbReference>
<dbReference type="GO" id="GO:0016020">
    <property type="term" value="C:membrane"/>
    <property type="evidence" value="ECO:0007669"/>
    <property type="project" value="UniProtKB-SubCell"/>
</dbReference>
<dbReference type="SUPFAM" id="SSF56784">
    <property type="entry name" value="HAD-like"/>
    <property type="match status" value="1"/>
</dbReference>
<dbReference type="EMBL" id="QGNW01000004">
    <property type="protein sequence ID" value="RVX21750.1"/>
    <property type="molecule type" value="Genomic_DNA"/>
</dbReference>
<protein>
    <submittedName>
        <fullName evidence="7">Putative calcium-transporting ATPase 13, plasma membrane-type</fullName>
    </submittedName>
</protein>
<proteinExistence type="predicted"/>
<evidence type="ECO:0000256" key="3">
    <source>
        <dbReference type="ARBA" id="ARBA00022842"/>
    </source>
</evidence>
<gene>
    <name evidence="7" type="primary">ACA13_30</name>
    <name evidence="7" type="ORF">CK203_001126</name>
</gene>
<reference evidence="7 8" key="1">
    <citation type="journal article" date="2018" name="PLoS Genet.">
        <title>Population sequencing reveals clonal diversity and ancestral inbreeding in the grapevine cultivar Chardonnay.</title>
        <authorList>
            <person name="Roach M.J."/>
            <person name="Johnson D.L."/>
            <person name="Bohlmann J."/>
            <person name="van Vuuren H.J."/>
            <person name="Jones S.J."/>
            <person name="Pretorius I.S."/>
            <person name="Schmidt S.A."/>
            <person name="Borneman A.R."/>
        </authorList>
    </citation>
    <scope>NUCLEOTIDE SEQUENCE [LARGE SCALE GENOMIC DNA]</scope>
    <source>
        <strain evidence="8">cv. Chardonnay</strain>
        <tissue evidence="7">Leaf</tissue>
    </source>
</reference>
<accession>A0A438KKP2</accession>
<keyword evidence="2 6" id="KW-0812">Transmembrane</keyword>
<comment type="caution">
    <text evidence="7">The sequence shown here is derived from an EMBL/GenBank/DDBJ whole genome shotgun (WGS) entry which is preliminary data.</text>
</comment>
<evidence type="ECO:0000256" key="1">
    <source>
        <dbReference type="ARBA" id="ARBA00004370"/>
    </source>
</evidence>
<evidence type="ECO:0000256" key="2">
    <source>
        <dbReference type="ARBA" id="ARBA00022692"/>
    </source>
</evidence>
<dbReference type="PROSITE" id="PS00154">
    <property type="entry name" value="ATPASE_E1_E2"/>
    <property type="match status" value="1"/>
</dbReference>
<evidence type="ECO:0000313" key="7">
    <source>
        <dbReference type="EMBL" id="RVX21750.1"/>
    </source>
</evidence>
<dbReference type="Gene3D" id="1.20.1110.10">
    <property type="entry name" value="Calcium-transporting ATPase, transmembrane domain"/>
    <property type="match status" value="1"/>
</dbReference>
<dbReference type="GO" id="GO:0016887">
    <property type="term" value="F:ATP hydrolysis activity"/>
    <property type="evidence" value="ECO:0007669"/>
    <property type="project" value="InterPro"/>
</dbReference>
<organism evidence="7 8">
    <name type="scientific">Vitis vinifera</name>
    <name type="common">Grape</name>
    <dbReference type="NCBI Taxonomy" id="29760"/>
    <lineage>
        <taxon>Eukaryota</taxon>
        <taxon>Viridiplantae</taxon>
        <taxon>Streptophyta</taxon>
        <taxon>Embryophyta</taxon>
        <taxon>Tracheophyta</taxon>
        <taxon>Spermatophyta</taxon>
        <taxon>Magnoliopsida</taxon>
        <taxon>eudicotyledons</taxon>
        <taxon>Gunneridae</taxon>
        <taxon>Pentapetalae</taxon>
        <taxon>rosids</taxon>
        <taxon>Vitales</taxon>
        <taxon>Vitaceae</taxon>
        <taxon>Viteae</taxon>
        <taxon>Vitis</taxon>
    </lineage>
</organism>
<name>A0A438KKP2_VITVI</name>
<dbReference type="InterPro" id="IPR023299">
    <property type="entry name" value="ATPase_P-typ_cyto_dom_N"/>
</dbReference>
<evidence type="ECO:0000313" key="8">
    <source>
        <dbReference type="Proteomes" id="UP000288805"/>
    </source>
</evidence>
<keyword evidence="4 6" id="KW-1133">Transmembrane helix</keyword>
<evidence type="ECO:0000256" key="5">
    <source>
        <dbReference type="ARBA" id="ARBA00023136"/>
    </source>
</evidence>
<dbReference type="PANTHER" id="PTHR24093">
    <property type="entry name" value="CATION TRANSPORTING ATPASE"/>
    <property type="match status" value="1"/>
</dbReference>
<dbReference type="InterPro" id="IPR023298">
    <property type="entry name" value="ATPase_P-typ_TM_dom_sf"/>
</dbReference>
<feature type="transmembrane region" description="Helical" evidence="6">
    <location>
        <begin position="25"/>
        <end position="45"/>
    </location>
</feature>
<dbReference type="InterPro" id="IPR036412">
    <property type="entry name" value="HAD-like_sf"/>
</dbReference>
<sequence length="278" mass="30644">MSTISRDTNEQTPLQARLNKLTSSIGKVGLAVASLVLLVLLVRYFTGHTEDENGNQEFHGNLTKADDVVNAVVRIIAVAVTIVVVAIPEGLPLAVTLTLAYSMKRMMAEQAMVRRLSACETMGSATTICTDKTGTLTLNQMKVTKFGLAKTLFERMLSSSIATNVLKLIQQGVALNTTGSINMATSGSRYEFSAKAFNSEKKRSGVALRSKADNKVHVHWERSSRDDTSNVFYLLRCFWKHEDLDHVERTTFEQIIQGMAASSLRCIALHTANFQRRA</sequence>
<dbReference type="GO" id="GO:0005524">
    <property type="term" value="F:ATP binding"/>
    <property type="evidence" value="ECO:0007669"/>
    <property type="project" value="InterPro"/>
</dbReference>
<dbReference type="InterPro" id="IPR001757">
    <property type="entry name" value="P_typ_ATPase"/>
</dbReference>
<dbReference type="InterPro" id="IPR018303">
    <property type="entry name" value="ATPase_P-typ_P_site"/>
</dbReference>
<dbReference type="NCBIfam" id="TIGR01494">
    <property type="entry name" value="ATPase_P-type"/>
    <property type="match status" value="1"/>
</dbReference>
<keyword evidence="5 6" id="KW-0472">Membrane</keyword>
<feature type="transmembrane region" description="Helical" evidence="6">
    <location>
        <begin position="71"/>
        <end position="101"/>
    </location>
</feature>
<comment type="subcellular location">
    <subcellularLocation>
        <location evidence="1">Membrane</location>
    </subcellularLocation>
</comment>
<evidence type="ECO:0000256" key="4">
    <source>
        <dbReference type="ARBA" id="ARBA00022989"/>
    </source>
</evidence>
<dbReference type="PANTHER" id="PTHR24093:SF434">
    <property type="entry name" value="CALCIUM-TRANSPORTING ATPASE 13, PLASMA MEMBRANE-TYPE-RELATED"/>
    <property type="match status" value="1"/>
</dbReference>
<dbReference type="AlphaFoldDB" id="A0A438KKP2"/>